<name>A0AAW9K2K6_CLOPF</name>
<comment type="caution">
    <text evidence="1">The sequence shown here is derived from an EMBL/GenBank/DDBJ whole genome shotgun (WGS) entry which is preliminary data.</text>
</comment>
<gene>
    <name evidence="1" type="ORF">GNF83_14910</name>
</gene>
<feature type="non-terminal residue" evidence="1">
    <location>
        <position position="72"/>
    </location>
</feature>
<dbReference type="EMBL" id="WNUR01000187">
    <property type="protein sequence ID" value="MDZ7542472.1"/>
    <property type="molecule type" value="Genomic_DNA"/>
</dbReference>
<organism evidence="1 2">
    <name type="scientific">Clostridium perfringens</name>
    <dbReference type="NCBI Taxonomy" id="1502"/>
    <lineage>
        <taxon>Bacteria</taxon>
        <taxon>Bacillati</taxon>
        <taxon>Bacillota</taxon>
        <taxon>Clostridia</taxon>
        <taxon>Eubacteriales</taxon>
        <taxon>Clostridiaceae</taxon>
        <taxon>Clostridium</taxon>
    </lineage>
</organism>
<evidence type="ECO:0000313" key="2">
    <source>
        <dbReference type="Proteomes" id="UP001288944"/>
    </source>
</evidence>
<evidence type="ECO:0000313" key="1">
    <source>
        <dbReference type="EMBL" id="MDZ7542472.1"/>
    </source>
</evidence>
<sequence>MSDAINQKQREREEAERVYGLSRMDAEGSYFNEGSGHDGPFDRLREECGVFGVFGYPDAASLTYYGLHTLQH</sequence>
<proteinExistence type="predicted"/>
<dbReference type="AlphaFoldDB" id="A0AAW9K2K6"/>
<dbReference type="Proteomes" id="UP001288944">
    <property type="component" value="Unassembled WGS sequence"/>
</dbReference>
<accession>A0AAW9K2K6</accession>
<protein>
    <submittedName>
        <fullName evidence="1">Amidophosphoribosyltransferase</fullName>
    </submittedName>
</protein>
<reference evidence="1" key="1">
    <citation type="submission" date="2019-11" db="EMBL/GenBank/DDBJ databases">
        <title>Characterization of Clostridium perfringens isolates from swine manure treated agricultural soils.</title>
        <authorList>
            <person name="Wushke S.T."/>
        </authorList>
    </citation>
    <scope>NUCLEOTIDE SEQUENCE</scope>
    <source>
        <strain evidence="1">X62</strain>
    </source>
</reference>